<reference evidence="1" key="1">
    <citation type="journal article" date="2020" name="Nature">
        <title>Giant virus diversity and host interactions through global metagenomics.</title>
        <authorList>
            <person name="Schulz F."/>
            <person name="Roux S."/>
            <person name="Paez-Espino D."/>
            <person name="Jungbluth S."/>
            <person name="Walsh D.A."/>
            <person name="Denef V.J."/>
            <person name="McMahon K.D."/>
            <person name="Konstantinidis K.T."/>
            <person name="Eloe-Fadrosh E.A."/>
            <person name="Kyrpides N.C."/>
            <person name="Woyke T."/>
        </authorList>
    </citation>
    <scope>NUCLEOTIDE SEQUENCE</scope>
    <source>
        <strain evidence="1">GVMAG-M-3300023184-178</strain>
    </source>
</reference>
<name>A0A6C0HX73_9ZZZZ</name>
<sequence length="178" mass="21067">MDNIAEPNNDKKINIIGTNNRYQVKKLLKLPPVIKKKKNVEQLPDNYYLIENQLDILERLTELELYATIKSLIDKKISSYKQQDIEKDKYDVDKFVTFDNVIGKMNESGLNCYYCSCKMFLLYEIVREMKQWTLDRVDNDLGHNNDNVIISCLECNLKRRRTNKDSFLFTKNLTIVKN</sequence>
<dbReference type="AlphaFoldDB" id="A0A6C0HX73"/>
<evidence type="ECO:0000313" key="1">
    <source>
        <dbReference type="EMBL" id="QHT85109.1"/>
    </source>
</evidence>
<organism evidence="1">
    <name type="scientific">viral metagenome</name>
    <dbReference type="NCBI Taxonomy" id="1070528"/>
    <lineage>
        <taxon>unclassified sequences</taxon>
        <taxon>metagenomes</taxon>
        <taxon>organismal metagenomes</taxon>
    </lineage>
</organism>
<dbReference type="Gene3D" id="3.30.40.220">
    <property type="match status" value="1"/>
</dbReference>
<accession>A0A6C0HX73</accession>
<dbReference type="EMBL" id="MN740032">
    <property type="protein sequence ID" value="QHT85109.1"/>
    <property type="molecule type" value="Genomic_DNA"/>
</dbReference>
<protein>
    <submittedName>
        <fullName evidence="1">Uncharacterized protein</fullName>
    </submittedName>
</protein>
<proteinExistence type="predicted"/>